<dbReference type="Proteomes" id="UP001497644">
    <property type="component" value="Chromosome 9"/>
</dbReference>
<name>A0AAV2P7K1_9HYME</name>
<evidence type="ECO:0000256" key="4">
    <source>
        <dbReference type="ARBA" id="ARBA00022722"/>
    </source>
</evidence>
<dbReference type="GO" id="GO:0004518">
    <property type="term" value="F:nuclease activity"/>
    <property type="evidence" value="ECO:0007669"/>
    <property type="project" value="UniProtKB-KW"/>
</dbReference>
<comment type="cofactor">
    <cofactor evidence="1">
        <name>a divalent metal cation</name>
        <dbReference type="ChEBI" id="CHEBI:60240"/>
    </cofactor>
</comment>
<gene>
    <name evidence="10" type="ORF">LPLAT_LOCUS13940</name>
</gene>
<evidence type="ECO:0000256" key="8">
    <source>
        <dbReference type="SAM" id="MobiDB-lite"/>
    </source>
</evidence>
<accession>A0AAV2P7K1</accession>
<dbReference type="PANTHER" id="PTHR22930">
    <property type="match status" value="1"/>
</dbReference>
<dbReference type="GO" id="GO:0046872">
    <property type="term" value="F:metal ion binding"/>
    <property type="evidence" value="ECO:0007669"/>
    <property type="project" value="UniProtKB-KW"/>
</dbReference>
<evidence type="ECO:0000256" key="5">
    <source>
        <dbReference type="ARBA" id="ARBA00022723"/>
    </source>
</evidence>
<organism evidence="10 11">
    <name type="scientific">Lasius platythorax</name>
    <dbReference type="NCBI Taxonomy" id="488582"/>
    <lineage>
        <taxon>Eukaryota</taxon>
        <taxon>Metazoa</taxon>
        <taxon>Ecdysozoa</taxon>
        <taxon>Arthropoda</taxon>
        <taxon>Hexapoda</taxon>
        <taxon>Insecta</taxon>
        <taxon>Pterygota</taxon>
        <taxon>Neoptera</taxon>
        <taxon>Endopterygota</taxon>
        <taxon>Hymenoptera</taxon>
        <taxon>Apocrita</taxon>
        <taxon>Aculeata</taxon>
        <taxon>Formicoidea</taxon>
        <taxon>Formicidae</taxon>
        <taxon>Formicinae</taxon>
        <taxon>Lasius</taxon>
        <taxon>Lasius</taxon>
    </lineage>
</organism>
<keyword evidence="11" id="KW-1185">Reference proteome</keyword>
<comment type="similarity">
    <text evidence="3">Belongs to the HARBI1 family.</text>
</comment>
<dbReference type="InterPro" id="IPR045249">
    <property type="entry name" value="HARBI1-like"/>
</dbReference>
<dbReference type="AlphaFoldDB" id="A0AAV2P7K1"/>
<evidence type="ECO:0000256" key="7">
    <source>
        <dbReference type="ARBA" id="ARBA00023242"/>
    </source>
</evidence>
<dbReference type="EMBL" id="OZ034832">
    <property type="protein sequence ID" value="CAL1688914.1"/>
    <property type="molecule type" value="Genomic_DNA"/>
</dbReference>
<sequence length="401" mass="45817">MNPIREFLIDVNSSSSSSSSSSSNTSSSSSSSNSSSAENSSDSDDEHNLNILFPILQILLGGRKRHRIENFIEVVHSWTDAEFKEHLRLQRVIAVTLVDELANSGVLPEQTFGRPKISAEWSFYITLWFLANTEPYRTLSDRFDVSISSIFRVIRRVMAWIMTKLDNIIKWPEGPAIIQASQGFENKRGIRNCIGAIDCTHIIIQQPKENAADYCNRRKCFSIILQAVVTSNMSFTNIYCGEPGSLHDARVLRRSSLHQESQNNTEQLFPNTTFILGDSAYPSLSWLVPPFRNNGHLTAQQLEFNYLHSSTRMAIERAFGVLKGRFRRLKFFNELRDLKFIVQVVVACCVLHNICINGLDDGMDFYADDDLNININNIEGNYNERNDNDRRMNLFYEMFPQ</sequence>
<dbReference type="InterPro" id="IPR027806">
    <property type="entry name" value="HARBI1_dom"/>
</dbReference>
<dbReference type="PANTHER" id="PTHR22930:SF85">
    <property type="entry name" value="GH03217P-RELATED"/>
    <property type="match status" value="1"/>
</dbReference>
<evidence type="ECO:0000256" key="6">
    <source>
        <dbReference type="ARBA" id="ARBA00022801"/>
    </source>
</evidence>
<protein>
    <recommendedName>
        <fullName evidence="9">DDE Tnp4 domain-containing protein</fullName>
    </recommendedName>
</protein>
<reference evidence="10" key="1">
    <citation type="submission" date="2024-04" db="EMBL/GenBank/DDBJ databases">
        <authorList>
            <consortium name="Molecular Ecology Group"/>
        </authorList>
    </citation>
    <scope>NUCLEOTIDE SEQUENCE</scope>
</reference>
<feature type="domain" description="DDE Tnp4" evidence="9">
    <location>
        <begin position="197"/>
        <end position="353"/>
    </location>
</feature>
<evidence type="ECO:0000259" key="9">
    <source>
        <dbReference type="Pfam" id="PF13359"/>
    </source>
</evidence>
<evidence type="ECO:0000256" key="2">
    <source>
        <dbReference type="ARBA" id="ARBA00004123"/>
    </source>
</evidence>
<evidence type="ECO:0000313" key="11">
    <source>
        <dbReference type="Proteomes" id="UP001497644"/>
    </source>
</evidence>
<keyword evidence="6" id="KW-0378">Hydrolase</keyword>
<comment type="subcellular location">
    <subcellularLocation>
        <location evidence="2">Nucleus</location>
    </subcellularLocation>
</comment>
<proteinExistence type="inferred from homology"/>
<feature type="compositionally biased region" description="Low complexity" evidence="8">
    <location>
        <begin position="12"/>
        <end position="40"/>
    </location>
</feature>
<evidence type="ECO:0000313" key="10">
    <source>
        <dbReference type="EMBL" id="CAL1688914.1"/>
    </source>
</evidence>
<dbReference type="GO" id="GO:0016787">
    <property type="term" value="F:hydrolase activity"/>
    <property type="evidence" value="ECO:0007669"/>
    <property type="project" value="UniProtKB-KW"/>
</dbReference>
<dbReference type="GO" id="GO:0005634">
    <property type="term" value="C:nucleus"/>
    <property type="evidence" value="ECO:0007669"/>
    <property type="project" value="UniProtKB-SubCell"/>
</dbReference>
<keyword evidence="5" id="KW-0479">Metal-binding</keyword>
<keyword evidence="4" id="KW-0540">Nuclease</keyword>
<evidence type="ECO:0000256" key="3">
    <source>
        <dbReference type="ARBA" id="ARBA00006958"/>
    </source>
</evidence>
<feature type="region of interest" description="Disordered" evidence="8">
    <location>
        <begin position="9"/>
        <end position="45"/>
    </location>
</feature>
<evidence type="ECO:0000256" key="1">
    <source>
        <dbReference type="ARBA" id="ARBA00001968"/>
    </source>
</evidence>
<dbReference type="Pfam" id="PF13359">
    <property type="entry name" value="DDE_Tnp_4"/>
    <property type="match status" value="1"/>
</dbReference>
<keyword evidence="7" id="KW-0539">Nucleus</keyword>